<dbReference type="Gene3D" id="2.30.30.190">
    <property type="entry name" value="CAP Gly-rich-like domain"/>
    <property type="match status" value="1"/>
</dbReference>
<evidence type="ECO:0000313" key="2">
    <source>
        <dbReference type="EMBL" id="VDP88049.1"/>
    </source>
</evidence>
<accession>A0A3P8L1E5</accession>
<dbReference type="EMBL" id="UZAN01050182">
    <property type="protein sequence ID" value="VDP88049.1"/>
    <property type="molecule type" value="Genomic_DNA"/>
</dbReference>
<dbReference type="AlphaFoldDB" id="A0A3P8L1E5"/>
<evidence type="ECO:0000256" key="1">
    <source>
        <dbReference type="SAM" id="MobiDB-lite"/>
    </source>
</evidence>
<name>A0A3P8L1E5_9TREM</name>
<evidence type="ECO:0000313" key="3">
    <source>
        <dbReference type="Proteomes" id="UP000272942"/>
    </source>
</evidence>
<sequence>MTVNLDDSPAAPCKNALHSPTLHVKPASIGTRFFDRSSDSAFSSQYDTSPRSSSGSSNPSELASLSTTQVPIIIGDRVYVGPSRLTGTVAYMGPTHFAAGDMVGTYVNTKCYLAIVFKVVETRQKDRSGRLCICKERGWHLICTSINHSH</sequence>
<protein>
    <recommendedName>
        <fullName evidence="4">CAP-Gly domain-containing protein</fullName>
    </recommendedName>
</protein>
<gene>
    <name evidence="2" type="ORF">ECPE_LOCUS11092</name>
</gene>
<reference evidence="2 3" key="1">
    <citation type="submission" date="2018-11" db="EMBL/GenBank/DDBJ databases">
        <authorList>
            <consortium name="Pathogen Informatics"/>
        </authorList>
    </citation>
    <scope>NUCLEOTIDE SEQUENCE [LARGE SCALE GENOMIC DNA]</scope>
    <source>
        <strain evidence="2 3">Egypt</strain>
    </source>
</reference>
<proteinExistence type="predicted"/>
<dbReference type="OrthoDB" id="10632583at2759"/>
<dbReference type="SUPFAM" id="SSF74924">
    <property type="entry name" value="Cap-Gly domain"/>
    <property type="match status" value="1"/>
</dbReference>
<feature type="region of interest" description="Disordered" evidence="1">
    <location>
        <begin position="44"/>
        <end position="63"/>
    </location>
</feature>
<evidence type="ECO:0008006" key="4">
    <source>
        <dbReference type="Google" id="ProtNLM"/>
    </source>
</evidence>
<organism evidence="2 3">
    <name type="scientific">Echinostoma caproni</name>
    <dbReference type="NCBI Taxonomy" id="27848"/>
    <lineage>
        <taxon>Eukaryota</taxon>
        <taxon>Metazoa</taxon>
        <taxon>Spiralia</taxon>
        <taxon>Lophotrochozoa</taxon>
        <taxon>Platyhelminthes</taxon>
        <taxon>Trematoda</taxon>
        <taxon>Digenea</taxon>
        <taxon>Plagiorchiida</taxon>
        <taxon>Echinostomata</taxon>
        <taxon>Echinostomatoidea</taxon>
        <taxon>Echinostomatidae</taxon>
        <taxon>Echinostoma</taxon>
    </lineage>
</organism>
<dbReference type="Proteomes" id="UP000272942">
    <property type="component" value="Unassembled WGS sequence"/>
</dbReference>
<dbReference type="InterPro" id="IPR036859">
    <property type="entry name" value="CAP-Gly_dom_sf"/>
</dbReference>
<keyword evidence="3" id="KW-1185">Reference proteome</keyword>